<keyword evidence="1" id="KW-0812">Transmembrane</keyword>
<dbReference type="RefSeq" id="WP_192025125.1">
    <property type="nucleotide sequence ID" value="NZ_JACYTN010000006.1"/>
</dbReference>
<keyword evidence="5" id="KW-1185">Reference proteome</keyword>
<name>A0ABR9AZX4_9BACL</name>
<dbReference type="EMBL" id="JACYTN010000006">
    <property type="protein sequence ID" value="MBD8498755.1"/>
    <property type="molecule type" value="Genomic_DNA"/>
</dbReference>
<dbReference type="Gene3D" id="2.60.40.1640">
    <property type="entry name" value="Conserved domain protein"/>
    <property type="match status" value="1"/>
</dbReference>
<dbReference type="Pfam" id="PF13786">
    <property type="entry name" value="DUF4179"/>
    <property type="match status" value="1"/>
</dbReference>
<comment type="caution">
    <text evidence="4">The sequence shown here is derived from an EMBL/GenBank/DDBJ whole genome shotgun (WGS) entry which is preliminary data.</text>
</comment>
<organism evidence="4 5">
    <name type="scientific">Paenibacillus arenosi</name>
    <dbReference type="NCBI Taxonomy" id="2774142"/>
    <lineage>
        <taxon>Bacteria</taxon>
        <taxon>Bacillati</taxon>
        <taxon>Bacillota</taxon>
        <taxon>Bacilli</taxon>
        <taxon>Bacillales</taxon>
        <taxon>Paenibacillaceae</taxon>
        <taxon>Paenibacillus</taxon>
    </lineage>
</organism>
<gene>
    <name evidence="4" type="ORF">IFO66_10635</name>
</gene>
<reference evidence="4 5" key="1">
    <citation type="submission" date="2020-09" db="EMBL/GenBank/DDBJ databases">
        <title>Paenibacillus sp. CAU 1523 isolated from sand of Haeundae Beach.</title>
        <authorList>
            <person name="Kim W."/>
        </authorList>
    </citation>
    <scope>NUCLEOTIDE SEQUENCE [LARGE SCALE GENOMIC DNA]</scope>
    <source>
        <strain evidence="4 5">CAU 1523</strain>
    </source>
</reference>
<evidence type="ECO:0000256" key="1">
    <source>
        <dbReference type="SAM" id="Phobius"/>
    </source>
</evidence>
<keyword evidence="1" id="KW-1133">Transmembrane helix</keyword>
<proteinExistence type="predicted"/>
<dbReference type="Pfam" id="PF18705">
    <property type="entry name" value="DUF5643"/>
    <property type="match status" value="1"/>
</dbReference>
<protein>
    <submittedName>
        <fullName evidence="4">DUF4179 domain-containing protein</fullName>
    </submittedName>
</protein>
<evidence type="ECO:0000259" key="2">
    <source>
        <dbReference type="Pfam" id="PF13786"/>
    </source>
</evidence>
<dbReference type="InterPro" id="IPR025436">
    <property type="entry name" value="DUF4179"/>
</dbReference>
<evidence type="ECO:0000259" key="3">
    <source>
        <dbReference type="Pfam" id="PF18705"/>
    </source>
</evidence>
<accession>A0ABR9AZX4</accession>
<evidence type="ECO:0000313" key="4">
    <source>
        <dbReference type="EMBL" id="MBD8498755.1"/>
    </source>
</evidence>
<feature type="domain" description="DUF4179" evidence="2">
    <location>
        <begin position="71"/>
        <end position="173"/>
    </location>
</feature>
<feature type="domain" description="DUF5643" evidence="3">
    <location>
        <begin position="260"/>
        <end position="375"/>
    </location>
</feature>
<dbReference type="InterPro" id="IPR040680">
    <property type="entry name" value="DUF5643"/>
</dbReference>
<dbReference type="Proteomes" id="UP000634529">
    <property type="component" value="Unassembled WGS sequence"/>
</dbReference>
<sequence length="380" mass="42993">MKRVNQHKLDQQLKEELHRTQQAIPAVVQQRIDDTLSKLLEDTHEHAPVQSIPLPLPIAAPTSTRSTRRANKIWLWAAPAAAIVLGAAIISTAYYSPVIDSPVTKGALKQIPGIQVPETKSLFKMSNDLGLQIAAEQKVVQQLEDNTITQGPIRIRVKEVLYDGHRLSIGTQFQTDNSMSRETLMELEEELTINGKTPNIGNSTEIQKIDAHTYAIIINYYPLPNLASTFDVQIGFFHPAHLDSQWFFQFSVNRNDDGKRTYPLAHTASYQDMKLTAKELSLTTYSSELRLDFSYKYKLGMKYSPPLRFQMEDDQGNVLQERFTSGGSTLKNGINTSNKVIGFDPVSFDTKYLVIKPYLWNTKGPHTFIKELEFTIPLKK</sequence>
<evidence type="ECO:0000313" key="5">
    <source>
        <dbReference type="Proteomes" id="UP000634529"/>
    </source>
</evidence>
<feature type="transmembrane region" description="Helical" evidence="1">
    <location>
        <begin position="73"/>
        <end position="95"/>
    </location>
</feature>
<keyword evidence="1" id="KW-0472">Membrane</keyword>
<dbReference type="Gene3D" id="2.60.40.1630">
    <property type="entry name" value="bacillus anthracis domain"/>
    <property type="match status" value="1"/>
</dbReference>